<accession>A0A383UX79</accession>
<protein>
    <submittedName>
        <fullName evidence="1">Uncharacterized protein</fullName>
    </submittedName>
</protein>
<gene>
    <name evidence="1" type="ORF">BLGHR1_15742</name>
</gene>
<dbReference type="Proteomes" id="UP000275772">
    <property type="component" value="Unassembled WGS sequence"/>
</dbReference>
<reference evidence="1 2" key="1">
    <citation type="submission" date="2017-11" db="EMBL/GenBank/DDBJ databases">
        <authorList>
            <person name="Kracher B."/>
        </authorList>
    </citation>
    <scope>NUCLEOTIDE SEQUENCE [LARGE SCALE GENOMIC DNA]</scope>
    <source>
        <strain evidence="1 2">RACE1</strain>
    </source>
</reference>
<sequence>MVGDGKASKNSCTFSIEQPAIMHEDKLPEGPQIYPILHPPHIVGVMGES</sequence>
<dbReference type="VEuPathDB" id="FungiDB:BLGHR1_15742"/>
<dbReference type="EMBL" id="UNSH01000070">
    <property type="protein sequence ID" value="SZF04943.1"/>
    <property type="molecule type" value="Genomic_DNA"/>
</dbReference>
<organism evidence="1 2">
    <name type="scientific">Blumeria hordei</name>
    <name type="common">Barley powdery mildew</name>
    <name type="synonym">Blumeria graminis f. sp. hordei</name>
    <dbReference type="NCBI Taxonomy" id="2867405"/>
    <lineage>
        <taxon>Eukaryota</taxon>
        <taxon>Fungi</taxon>
        <taxon>Dikarya</taxon>
        <taxon>Ascomycota</taxon>
        <taxon>Pezizomycotina</taxon>
        <taxon>Leotiomycetes</taxon>
        <taxon>Erysiphales</taxon>
        <taxon>Erysiphaceae</taxon>
        <taxon>Blumeria</taxon>
    </lineage>
</organism>
<proteinExistence type="predicted"/>
<name>A0A383UX79_BLUHO</name>
<evidence type="ECO:0000313" key="2">
    <source>
        <dbReference type="Proteomes" id="UP000275772"/>
    </source>
</evidence>
<evidence type="ECO:0000313" key="1">
    <source>
        <dbReference type="EMBL" id="SZF04943.1"/>
    </source>
</evidence>
<dbReference type="AlphaFoldDB" id="A0A383UX79"/>